<dbReference type="SUPFAM" id="SSF53335">
    <property type="entry name" value="S-adenosyl-L-methionine-dependent methyltransferases"/>
    <property type="match status" value="1"/>
</dbReference>
<dbReference type="EMBL" id="JARBHA010000008">
    <property type="protein sequence ID" value="KAJ9695575.1"/>
    <property type="molecule type" value="Genomic_DNA"/>
</dbReference>
<dbReference type="PANTHER" id="PTHR37217">
    <property type="entry name" value="EXPRESSED PROTEIN"/>
    <property type="match status" value="1"/>
</dbReference>
<dbReference type="Proteomes" id="UP001168098">
    <property type="component" value="Unassembled WGS sequence"/>
</dbReference>
<sequence>MNALFFSSSPLLATPSQKAPPFIPLRHHFYSHYSSYYCGNYPSFPLLSSSIHRLTVGAATPSNEGAVSVIDFEDFMEKDWSFLDSDSTNSEEEHKQKTDWIISKGNIGENSRVLVSTGAEEFVDQLVDSSPCQLLLVVHDSLFVLAGIKEKYDKVKCWQGELIYVPEKWTPFDVVFLYFLPALPFELDRIFGELAKRCLPGARVVISHLQGREVLEQQRRQYPDVIISDLPDKMTLQKVAADHSFEMTEFVEEPGFYLAVLNFCEVKNSKD</sequence>
<gene>
    <name evidence="1" type="ORF">PVL29_010852</name>
</gene>
<accession>A0AA39DU17</accession>
<evidence type="ECO:0000313" key="2">
    <source>
        <dbReference type="Proteomes" id="UP001168098"/>
    </source>
</evidence>
<evidence type="ECO:0000313" key="1">
    <source>
        <dbReference type="EMBL" id="KAJ9695575.1"/>
    </source>
</evidence>
<dbReference type="PANTHER" id="PTHR37217:SF1">
    <property type="entry name" value="EXPRESSED PROTEIN"/>
    <property type="match status" value="1"/>
</dbReference>
<dbReference type="AlphaFoldDB" id="A0AA39DU17"/>
<proteinExistence type="predicted"/>
<dbReference type="InterPro" id="IPR029063">
    <property type="entry name" value="SAM-dependent_MTases_sf"/>
</dbReference>
<name>A0AA39DU17_VITRO</name>
<keyword evidence="2" id="KW-1185">Reference proteome</keyword>
<dbReference type="GO" id="GO:0009507">
    <property type="term" value="C:chloroplast"/>
    <property type="evidence" value="ECO:0007669"/>
    <property type="project" value="TreeGrafter"/>
</dbReference>
<reference evidence="1 2" key="1">
    <citation type="journal article" date="2023" name="BMC Biotechnol.">
        <title>Vitis rotundifolia cv Carlos genome sequencing.</title>
        <authorList>
            <person name="Huff M."/>
            <person name="Hulse-Kemp A."/>
            <person name="Scheffler B."/>
            <person name="Youngblood R."/>
            <person name="Simpson S."/>
            <person name="Babiker E."/>
            <person name="Staton M."/>
        </authorList>
    </citation>
    <scope>NUCLEOTIDE SEQUENCE [LARGE SCALE GENOMIC DNA]</scope>
    <source>
        <tissue evidence="1">Leaf</tissue>
    </source>
</reference>
<comment type="caution">
    <text evidence="1">The sequence shown here is derived from an EMBL/GenBank/DDBJ whole genome shotgun (WGS) entry which is preliminary data.</text>
</comment>
<protein>
    <submittedName>
        <fullName evidence="1">Uncharacterized protein</fullName>
    </submittedName>
</protein>
<organism evidence="1 2">
    <name type="scientific">Vitis rotundifolia</name>
    <name type="common">Muscadine grape</name>
    <dbReference type="NCBI Taxonomy" id="103349"/>
    <lineage>
        <taxon>Eukaryota</taxon>
        <taxon>Viridiplantae</taxon>
        <taxon>Streptophyta</taxon>
        <taxon>Embryophyta</taxon>
        <taxon>Tracheophyta</taxon>
        <taxon>Spermatophyta</taxon>
        <taxon>Magnoliopsida</taxon>
        <taxon>eudicotyledons</taxon>
        <taxon>Gunneridae</taxon>
        <taxon>Pentapetalae</taxon>
        <taxon>rosids</taxon>
        <taxon>Vitales</taxon>
        <taxon>Vitaceae</taxon>
        <taxon>Viteae</taxon>
        <taxon>Vitis</taxon>
    </lineage>
</organism>